<keyword evidence="2" id="KW-0732">Signal</keyword>
<dbReference type="Proteomes" id="UP000479293">
    <property type="component" value="Unassembled WGS sequence"/>
</dbReference>
<evidence type="ECO:0000313" key="4">
    <source>
        <dbReference type="Proteomes" id="UP000479293"/>
    </source>
</evidence>
<keyword evidence="4" id="KW-1185">Reference proteome</keyword>
<organism evidence="3 4">
    <name type="scientific">Salmonirosea aquatica</name>
    <dbReference type="NCBI Taxonomy" id="2654236"/>
    <lineage>
        <taxon>Bacteria</taxon>
        <taxon>Pseudomonadati</taxon>
        <taxon>Bacteroidota</taxon>
        <taxon>Cytophagia</taxon>
        <taxon>Cytophagales</taxon>
        <taxon>Spirosomataceae</taxon>
        <taxon>Salmonirosea</taxon>
    </lineage>
</organism>
<reference evidence="3 4" key="1">
    <citation type="submission" date="2019-10" db="EMBL/GenBank/DDBJ databases">
        <title>Draft Genome Sequence of Cytophagaceae sp. SJW1-29.</title>
        <authorList>
            <person name="Choi A."/>
        </authorList>
    </citation>
    <scope>NUCLEOTIDE SEQUENCE [LARGE SCALE GENOMIC DNA]</scope>
    <source>
        <strain evidence="3 4">SJW1-29</strain>
    </source>
</reference>
<feature type="signal peptide" evidence="2">
    <location>
        <begin position="1"/>
        <end position="23"/>
    </location>
</feature>
<gene>
    <name evidence="3" type="ORF">GBK04_27885</name>
</gene>
<sequence>MKKLLYSALAVATFLFIANTVSAQSNTIVDPGYSVNNYKHPNKAKKAKAMQAAPEGTAANAIVEPRRGNRFSHTPKYASRPGSRVLLGTESGREVYLNPFHSPHHYKTPGSTVMPETAEKRYAIKQTPARQDSTMRLD</sequence>
<accession>A0A7C9BLT5</accession>
<comment type="caution">
    <text evidence="3">The sequence shown here is derived from an EMBL/GenBank/DDBJ whole genome shotgun (WGS) entry which is preliminary data.</text>
</comment>
<protein>
    <submittedName>
        <fullName evidence="3">Uncharacterized protein</fullName>
    </submittedName>
</protein>
<name>A0A7C9BLT5_9BACT</name>
<dbReference type="RefSeq" id="WP_152765541.1">
    <property type="nucleotide sequence ID" value="NZ_WHLY01000002.1"/>
</dbReference>
<proteinExistence type="predicted"/>
<evidence type="ECO:0000256" key="1">
    <source>
        <dbReference type="SAM" id="MobiDB-lite"/>
    </source>
</evidence>
<evidence type="ECO:0000256" key="2">
    <source>
        <dbReference type="SAM" id="SignalP"/>
    </source>
</evidence>
<feature type="region of interest" description="Disordered" evidence="1">
    <location>
        <begin position="64"/>
        <end position="84"/>
    </location>
</feature>
<evidence type="ECO:0000313" key="3">
    <source>
        <dbReference type="EMBL" id="MPR37054.1"/>
    </source>
</evidence>
<dbReference type="EMBL" id="WHLY01000002">
    <property type="protein sequence ID" value="MPR37054.1"/>
    <property type="molecule type" value="Genomic_DNA"/>
</dbReference>
<dbReference type="AlphaFoldDB" id="A0A7C9BLT5"/>
<feature type="chain" id="PRO_5029014467" evidence="2">
    <location>
        <begin position="24"/>
        <end position="138"/>
    </location>
</feature>